<dbReference type="InterPro" id="IPR043128">
    <property type="entry name" value="Rev_trsase/Diguanyl_cyclase"/>
</dbReference>
<proteinExistence type="predicted"/>
<sequence length="298" mass="34757">MIQEQWVDIVSHDGKWAEEEEEEEDSNEVHVVSFYPVTEPLEWKAPENRLKPSSIEPPKLELKELPEHLEYAFLQENNQLSVVISSALSTAEKFRLLKVLKSHKGAIVWSIADIKGIDSSFYTHKILMEDEFKPSVQPQRRVNPNIKEVVPKKGGMTVVKNEKDELIPQRTVTGWRVCFQDHFPLPFIDQMLERLAGHEYYCFLDRFSGYFQIPIAPEDQEKTIFTCPYGTFAYKRMPFGLCNAPATFQRCMTTIFHELIEDNMEVFMDDICVFGSSFDHYLKNLEKMLKRCEETNLC</sequence>
<feature type="domain" description="Reverse transcriptase" evidence="1">
    <location>
        <begin position="180"/>
        <end position="297"/>
    </location>
</feature>
<dbReference type="Pfam" id="PF00078">
    <property type="entry name" value="RVT_1"/>
    <property type="match status" value="1"/>
</dbReference>
<dbReference type="SUPFAM" id="SSF56672">
    <property type="entry name" value="DNA/RNA polymerases"/>
    <property type="match status" value="1"/>
</dbReference>
<dbReference type="PANTHER" id="PTHR24559">
    <property type="entry name" value="TRANSPOSON TY3-I GAG-POL POLYPROTEIN"/>
    <property type="match status" value="1"/>
</dbReference>
<reference evidence="2" key="1">
    <citation type="journal article" date="2022" name="Int. J. Mol. Sci.">
        <title>Draft Genome of Tanacetum Coccineum: Genomic Comparison of Closely Related Tanacetum-Family Plants.</title>
        <authorList>
            <person name="Yamashiro T."/>
            <person name="Shiraishi A."/>
            <person name="Nakayama K."/>
            <person name="Satake H."/>
        </authorList>
    </citation>
    <scope>NUCLEOTIDE SEQUENCE</scope>
</reference>
<keyword evidence="2" id="KW-0548">Nucleotidyltransferase</keyword>
<dbReference type="CDD" id="cd01647">
    <property type="entry name" value="RT_LTR"/>
    <property type="match status" value="1"/>
</dbReference>
<dbReference type="EMBL" id="BQNB010020393">
    <property type="protein sequence ID" value="GJT95485.1"/>
    <property type="molecule type" value="Genomic_DNA"/>
</dbReference>
<reference evidence="2" key="2">
    <citation type="submission" date="2022-01" db="EMBL/GenBank/DDBJ databases">
        <authorList>
            <person name="Yamashiro T."/>
            <person name="Shiraishi A."/>
            <person name="Satake H."/>
            <person name="Nakayama K."/>
        </authorList>
    </citation>
    <scope>NUCLEOTIDE SEQUENCE</scope>
</reference>
<protein>
    <submittedName>
        <fullName evidence="2">Reverse transcriptase domain-containing protein</fullName>
    </submittedName>
</protein>
<dbReference type="Gene3D" id="3.30.70.270">
    <property type="match status" value="1"/>
</dbReference>
<keyword evidence="2" id="KW-0695">RNA-directed DNA polymerase</keyword>
<organism evidence="2 3">
    <name type="scientific">Tanacetum coccineum</name>
    <dbReference type="NCBI Taxonomy" id="301880"/>
    <lineage>
        <taxon>Eukaryota</taxon>
        <taxon>Viridiplantae</taxon>
        <taxon>Streptophyta</taxon>
        <taxon>Embryophyta</taxon>
        <taxon>Tracheophyta</taxon>
        <taxon>Spermatophyta</taxon>
        <taxon>Magnoliopsida</taxon>
        <taxon>eudicotyledons</taxon>
        <taxon>Gunneridae</taxon>
        <taxon>Pentapetalae</taxon>
        <taxon>asterids</taxon>
        <taxon>campanulids</taxon>
        <taxon>Asterales</taxon>
        <taxon>Asteraceae</taxon>
        <taxon>Asteroideae</taxon>
        <taxon>Anthemideae</taxon>
        <taxon>Anthemidinae</taxon>
        <taxon>Tanacetum</taxon>
    </lineage>
</organism>
<dbReference type="PANTHER" id="PTHR24559:SF444">
    <property type="entry name" value="REVERSE TRANSCRIPTASE DOMAIN-CONTAINING PROTEIN"/>
    <property type="match status" value="1"/>
</dbReference>
<dbReference type="Gene3D" id="3.10.10.10">
    <property type="entry name" value="HIV Type 1 Reverse Transcriptase, subunit A, domain 1"/>
    <property type="match status" value="1"/>
</dbReference>
<comment type="caution">
    <text evidence="2">The sequence shown here is derived from an EMBL/GenBank/DDBJ whole genome shotgun (WGS) entry which is preliminary data.</text>
</comment>
<evidence type="ECO:0000259" key="1">
    <source>
        <dbReference type="Pfam" id="PF00078"/>
    </source>
</evidence>
<gene>
    <name evidence="2" type="ORF">Tco_1091003</name>
</gene>
<dbReference type="GO" id="GO:0003964">
    <property type="term" value="F:RNA-directed DNA polymerase activity"/>
    <property type="evidence" value="ECO:0007669"/>
    <property type="project" value="UniProtKB-KW"/>
</dbReference>
<dbReference type="InterPro" id="IPR000477">
    <property type="entry name" value="RT_dom"/>
</dbReference>
<keyword evidence="3" id="KW-1185">Reference proteome</keyword>
<accession>A0ABQ5I608</accession>
<dbReference type="InterPro" id="IPR053134">
    <property type="entry name" value="RNA-dir_DNA_polymerase"/>
</dbReference>
<dbReference type="Proteomes" id="UP001151760">
    <property type="component" value="Unassembled WGS sequence"/>
</dbReference>
<dbReference type="InterPro" id="IPR043502">
    <property type="entry name" value="DNA/RNA_pol_sf"/>
</dbReference>
<evidence type="ECO:0000313" key="3">
    <source>
        <dbReference type="Proteomes" id="UP001151760"/>
    </source>
</evidence>
<evidence type="ECO:0000313" key="2">
    <source>
        <dbReference type="EMBL" id="GJT95485.1"/>
    </source>
</evidence>
<name>A0ABQ5I608_9ASTR</name>
<keyword evidence="2" id="KW-0808">Transferase</keyword>